<name>A0ABP3V1Y7_9BURK</name>
<reference evidence="2" key="1">
    <citation type="journal article" date="2019" name="Int. J. Syst. Evol. Microbiol.">
        <title>The Global Catalogue of Microorganisms (GCM) 10K type strain sequencing project: providing services to taxonomists for standard genome sequencing and annotation.</title>
        <authorList>
            <consortium name="The Broad Institute Genomics Platform"/>
            <consortium name="The Broad Institute Genome Sequencing Center for Infectious Disease"/>
            <person name="Wu L."/>
            <person name="Ma J."/>
        </authorList>
    </citation>
    <scope>NUCLEOTIDE SEQUENCE [LARGE SCALE GENOMIC DNA]</scope>
    <source>
        <strain evidence="2">JCM 15503</strain>
    </source>
</reference>
<gene>
    <name evidence="1" type="ORF">GCM10009107_14850</name>
</gene>
<proteinExistence type="predicted"/>
<accession>A0ABP3V1Y7</accession>
<dbReference type="EMBL" id="BAAAEW010000006">
    <property type="protein sequence ID" value="GAA0746868.1"/>
    <property type="molecule type" value="Genomic_DNA"/>
</dbReference>
<evidence type="ECO:0000313" key="2">
    <source>
        <dbReference type="Proteomes" id="UP001500279"/>
    </source>
</evidence>
<comment type="caution">
    <text evidence="1">The sequence shown here is derived from an EMBL/GenBank/DDBJ whole genome shotgun (WGS) entry which is preliminary data.</text>
</comment>
<evidence type="ECO:0000313" key="1">
    <source>
        <dbReference type="EMBL" id="GAA0746868.1"/>
    </source>
</evidence>
<protein>
    <submittedName>
        <fullName evidence="1">Uncharacterized protein</fullName>
    </submittedName>
</protein>
<dbReference type="RefSeq" id="WP_231011226.1">
    <property type="nucleotide sequence ID" value="NZ_BAAAEW010000006.1"/>
</dbReference>
<sequence length="137" mass="14869">MSSAGLAVAANDFVQRAEHLLDLWSSLSMLHVALGAGCGCGIGGISLRLDDFELDIVDYLGDTGVRSGVPEVAAFFVEQQQRAQEGSAMGTRAQPLRHLLDQARRERLPLAVTEWLLPKVEKTLRSYAELHGPKLEG</sequence>
<dbReference type="Proteomes" id="UP001500279">
    <property type="component" value="Unassembled WGS sequence"/>
</dbReference>
<keyword evidence="2" id="KW-1185">Reference proteome</keyword>
<organism evidence="1 2">
    <name type="scientific">Ideonella azotifigens</name>
    <dbReference type="NCBI Taxonomy" id="513160"/>
    <lineage>
        <taxon>Bacteria</taxon>
        <taxon>Pseudomonadati</taxon>
        <taxon>Pseudomonadota</taxon>
        <taxon>Betaproteobacteria</taxon>
        <taxon>Burkholderiales</taxon>
        <taxon>Sphaerotilaceae</taxon>
        <taxon>Ideonella</taxon>
    </lineage>
</organism>